<organism evidence="2 3">
    <name type="scientific">Elaeis guineensis var. tenera</name>
    <name type="common">Oil palm</name>
    <dbReference type="NCBI Taxonomy" id="51953"/>
    <lineage>
        <taxon>Eukaryota</taxon>
        <taxon>Viridiplantae</taxon>
        <taxon>Streptophyta</taxon>
        <taxon>Embryophyta</taxon>
        <taxon>Tracheophyta</taxon>
        <taxon>Spermatophyta</taxon>
        <taxon>Magnoliopsida</taxon>
        <taxon>Liliopsida</taxon>
        <taxon>Arecaceae</taxon>
        <taxon>Arecoideae</taxon>
        <taxon>Cocoseae</taxon>
        <taxon>Elaeidinae</taxon>
        <taxon>Elaeis</taxon>
    </lineage>
</organism>
<dbReference type="InterPro" id="IPR052796">
    <property type="entry name" value="Nod_factor_sulfotransferase"/>
</dbReference>
<sequence>MAEDCCSFNKESFIIKPPKKSPLALRMVVLVAVMICGVYICSMCLKQIGNHGVPRIIMIELAELPCHDPGIPPSEIPYVHYPEPTTYSREECACTPVRYFAILSMQRSGSGWFETLLNSHINISSNGEIFSVKERRSNISAIIKTLDKVYNLDWHSSASKNECTAAVGFKWMLNQGLMANHEKIVDYFRIRGVFAIFLFRRNRLRQMVSIVANNHDRNTKQLNGTHKAHVHSKDEAEVLARYKPTINATSLMFHLRSTGESTANALEYFNSTRHIVVYYEDLIRNRTKMVDVLDFLKVPQRKLASRHVKIHTRPLSDQVQNWDDVYHALKGTQYENFLNADYKL</sequence>
<keyword evidence="2" id="KW-1185">Reference proteome</keyword>
<keyword evidence="1" id="KW-0472">Membrane</keyword>
<dbReference type="InterPro" id="IPR027417">
    <property type="entry name" value="P-loop_NTPase"/>
</dbReference>
<dbReference type="FunCoup" id="A0A6I9QXJ4">
    <property type="interactions" value="1434"/>
</dbReference>
<dbReference type="PANTHER" id="PTHR32175:SF26">
    <property type="entry name" value="PROTEIN, PUTATIVE, EXPRESSED-RELATED"/>
    <property type="match status" value="1"/>
</dbReference>
<evidence type="ECO:0000313" key="3">
    <source>
        <dbReference type="RefSeq" id="XP_010916651.1"/>
    </source>
</evidence>
<feature type="transmembrane region" description="Helical" evidence="1">
    <location>
        <begin position="23"/>
        <end position="40"/>
    </location>
</feature>
<dbReference type="RefSeq" id="XP_010916651.1">
    <property type="nucleotide sequence ID" value="XM_010918349.3"/>
</dbReference>
<dbReference type="PANTHER" id="PTHR32175">
    <property type="entry name" value="PROTEIN, PUTATIVE, EXPRESSED-RELATED"/>
    <property type="match status" value="1"/>
</dbReference>
<dbReference type="Proteomes" id="UP000504607">
    <property type="component" value="Chromosome 3"/>
</dbReference>
<dbReference type="AlphaFoldDB" id="A0A6I9QXJ4"/>
<keyword evidence="1" id="KW-1133">Transmembrane helix</keyword>
<name>A0A6I9QXJ4_ELAGV</name>
<dbReference type="Gene3D" id="3.40.50.300">
    <property type="entry name" value="P-loop containing nucleotide triphosphate hydrolases"/>
    <property type="match status" value="1"/>
</dbReference>
<dbReference type="KEGG" id="egu:105041387"/>
<dbReference type="InParanoid" id="A0A6I9QXJ4"/>
<evidence type="ECO:0000256" key="1">
    <source>
        <dbReference type="SAM" id="Phobius"/>
    </source>
</evidence>
<evidence type="ECO:0000313" key="2">
    <source>
        <dbReference type="Proteomes" id="UP000504607"/>
    </source>
</evidence>
<proteinExistence type="predicted"/>
<reference evidence="3" key="1">
    <citation type="submission" date="2025-08" db="UniProtKB">
        <authorList>
            <consortium name="RefSeq"/>
        </authorList>
    </citation>
    <scope>IDENTIFICATION</scope>
</reference>
<protein>
    <submittedName>
        <fullName evidence="3">Uncharacterized protein LOC105041387 isoform X1</fullName>
    </submittedName>
</protein>
<keyword evidence="1" id="KW-0812">Transmembrane</keyword>
<dbReference type="GeneID" id="105041387"/>
<gene>
    <name evidence="3" type="primary">LOC105041387</name>
</gene>
<dbReference type="OrthoDB" id="2015035at2759"/>
<accession>A0A6I9QXJ4</accession>
<dbReference type="SUPFAM" id="SSF52540">
    <property type="entry name" value="P-loop containing nucleoside triphosphate hydrolases"/>
    <property type="match status" value="1"/>
</dbReference>